<evidence type="ECO:0000313" key="1">
    <source>
        <dbReference type="EMBL" id="TGL76893.1"/>
    </source>
</evidence>
<sequence length="275" mass="32663">MKGKFYLDTSVVRADINRLMELSKSTSIHVSAYNIVELLSQLSEKTFTTLAPIFRKIDQSYIKLDYRLPEDIIAKSYNLKYRFSKKKLIGSFFKKVTISNSYQSFLEGISKVDYQSMLLYDRLFYPPSDSIQKNELLDIRKAFQREYGMSYKSTLFKKELLSEEFFRIFLRRIRKSLLFYILGRLTKTNKSLETIEETLNSYNGKIDCFLHGFSDYFAVKYSQQNFIGRNDYSDLLHLVYLGNLDSKISFIYRDDLYRKLRFELSEKMVHAQDVF</sequence>
<dbReference type="EMBL" id="RQGH01000004">
    <property type="protein sequence ID" value="TGL76893.1"/>
    <property type="molecule type" value="Genomic_DNA"/>
</dbReference>
<evidence type="ECO:0000313" key="2">
    <source>
        <dbReference type="Proteomes" id="UP000297567"/>
    </source>
</evidence>
<name>A0A4Z0ZXS5_9LEPT</name>
<comment type="caution">
    <text evidence="1">The sequence shown here is derived from an EMBL/GenBank/DDBJ whole genome shotgun (WGS) entry which is preliminary data.</text>
</comment>
<organism evidence="1 2">
    <name type="scientific">Leptospira jelokensis</name>
    <dbReference type="NCBI Taxonomy" id="2484931"/>
    <lineage>
        <taxon>Bacteria</taxon>
        <taxon>Pseudomonadati</taxon>
        <taxon>Spirochaetota</taxon>
        <taxon>Spirochaetia</taxon>
        <taxon>Leptospirales</taxon>
        <taxon>Leptospiraceae</taxon>
        <taxon>Leptospira</taxon>
    </lineage>
</organism>
<dbReference type="RefSeq" id="WP_135640323.1">
    <property type="nucleotide sequence ID" value="NZ_RQGH01000004.1"/>
</dbReference>
<dbReference type="AlphaFoldDB" id="A0A4Z0ZXS5"/>
<keyword evidence="2" id="KW-1185">Reference proteome</keyword>
<protein>
    <submittedName>
        <fullName evidence="1">Uncharacterized protein</fullName>
    </submittedName>
</protein>
<proteinExistence type="predicted"/>
<gene>
    <name evidence="1" type="ORF">EHQ62_00375</name>
</gene>
<accession>A0A4Z0ZXS5</accession>
<dbReference type="Proteomes" id="UP000297567">
    <property type="component" value="Unassembled WGS sequence"/>
</dbReference>
<reference evidence="1" key="1">
    <citation type="journal article" date="2019" name="PLoS Negl. Trop. Dis.">
        <title>Revisiting the worldwide diversity of Leptospira species in the environment.</title>
        <authorList>
            <person name="Vincent A.T."/>
            <person name="Schiettekatte O."/>
            <person name="Bourhy P."/>
            <person name="Veyrier F.J."/>
            <person name="Picardeau M."/>
        </authorList>
    </citation>
    <scope>NUCLEOTIDE SEQUENCE [LARGE SCALE GENOMIC DNA]</scope>
    <source>
        <strain evidence="1">201702451</strain>
    </source>
</reference>